<dbReference type="Proteomes" id="UP001150238">
    <property type="component" value="Unassembled WGS sequence"/>
</dbReference>
<organism evidence="1 2">
    <name type="scientific">Lentinula lateritia</name>
    <dbReference type="NCBI Taxonomy" id="40482"/>
    <lineage>
        <taxon>Eukaryota</taxon>
        <taxon>Fungi</taxon>
        <taxon>Dikarya</taxon>
        <taxon>Basidiomycota</taxon>
        <taxon>Agaricomycotina</taxon>
        <taxon>Agaricomycetes</taxon>
        <taxon>Agaricomycetidae</taxon>
        <taxon>Agaricales</taxon>
        <taxon>Marasmiineae</taxon>
        <taxon>Omphalotaceae</taxon>
        <taxon>Lentinula</taxon>
    </lineage>
</organism>
<evidence type="ECO:0000313" key="1">
    <source>
        <dbReference type="EMBL" id="KAJ4492590.1"/>
    </source>
</evidence>
<comment type="caution">
    <text evidence="1">The sequence shown here is derived from an EMBL/GenBank/DDBJ whole genome shotgun (WGS) entry which is preliminary data.</text>
</comment>
<feature type="non-terminal residue" evidence="1">
    <location>
        <position position="1"/>
    </location>
</feature>
<dbReference type="EMBL" id="JANVFS010000004">
    <property type="protein sequence ID" value="KAJ4492590.1"/>
    <property type="molecule type" value="Genomic_DNA"/>
</dbReference>
<protein>
    <submittedName>
        <fullName evidence="1">Uncharacterized protein</fullName>
    </submittedName>
</protein>
<reference evidence="1" key="1">
    <citation type="submission" date="2022-08" db="EMBL/GenBank/DDBJ databases">
        <authorList>
            <consortium name="DOE Joint Genome Institute"/>
            <person name="Min B."/>
            <person name="Riley R."/>
            <person name="Sierra-Patev S."/>
            <person name="Naranjo-Ortiz M."/>
            <person name="Looney B."/>
            <person name="Konkel Z."/>
            <person name="Slot J.C."/>
            <person name="Sakamoto Y."/>
            <person name="Steenwyk J.L."/>
            <person name="Rokas A."/>
            <person name="Carro J."/>
            <person name="Camarero S."/>
            <person name="Ferreira P."/>
            <person name="Molpeceres G."/>
            <person name="Ruiz-Duenas F.J."/>
            <person name="Serrano A."/>
            <person name="Henrissat B."/>
            <person name="Drula E."/>
            <person name="Hughes K.W."/>
            <person name="Mata J.L."/>
            <person name="Ishikawa N.K."/>
            <person name="Vargas-Isla R."/>
            <person name="Ushijima S."/>
            <person name="Smith C.A."/>
            <person name="Ahrendt S."/>
            <person name="Andreopoulos W."/>
            <person name="He G."/>
            <person name="Labutti K."/>
            <person name="Lipzen A."/>
            <person name="Ng V."/>
            <person name="Sandor L."/>
            <person name="Barry K."/>
            <person name="Martinez A.T."/>
            <person name="Xiao Y."/>
            <person name="Gibbons J.G."/>
            <person name="Terashima K."/>
            <person name="Hibbett D.S."/>
            <person name="Grigoriev I.V."/>
        </authorList>
    </citation>
    <scope>NUCLEOTIDE SEQUENCE</scope>
    <source>
        <strain evidence="1">Sp2 HRB7682 ss15</strain>
    </source>
</reference>
<reference evidence="1" key="2">
    <citation type="journal article" date="2023" name="Proc. Natl. Acad. Sci. U.S.A.">
        <title>A global phylogenomic analysis of the shiitake genus Lentinula.</title>
        <authorList>
            <person name="Sierra-Patev S."/>
            <person name="Min B."/>
            <person name="Naranjo-Ortiz M."/>
            <person name="Looney B."/>
            <person name="Konkel Z."/>
            <person name="Slot J.C."/>
            <person name="Sakamoto Y."/>
            <person name="Steenwyk J.L."/>
            <person name="Rokas A."/>
            <person name="Carro J."/>
            <person name="Camarero S."/>
            <person name="Ferreira P."/>
            <person name="Molpeceres G."/>
            <person name="Ruiz-Duenas F.J."/>
            <person name="Serrano A."/>
            <person name="Henrissat B."/>
            <person name="Drula E."/>
            <person name="Hughes K.W."/>
            <person name="Mata J.L."/>
            <person name="Ishikawa N.K."/>
            <person name="Vargas-Isla R."/>
            <person name="Ushijima S."/>
            <person name="Smith C.A."/>
            <person name="Donoghue J."/>
            <person name="Ahrendt S."/>
            <person name="Andreopoulos W."/>
            <person name="He G."/>
            <person name="LaButti K."/>
            <person name="Lipzen A."/>
            <person name="Ng V."/>
            <person name="Riley R."/>
            <person name="Sandor L."/>
            <person name="Barry K."/>
            <person name="Martinez A.T."/>
            <person name="Xiao Y."/>
            <person name="Gibbons J.G."/>
            <person name="Terashima K."/>
            <person name="Grigoriev I.V."/>
            <person name="Hibbett D."/>
        </authorList>
    </citation>
    <scope>NUCLEOTIDE SEQUENCE</scope>
    <source>
        <strain evidence="1">Sp2 HRB7682 ss15</strain>
    </source>
</reference>
<name>A0A9W9DZV6_9AGAR</name>
<evidence type="ECO:0000313" key="2">
    <source>
        <dbReference type="Proteomes" id="UP001150238"/>
    </source>
</evidence>
<gene>
    <name evidence="1" type="ORF">C8J55DRAFT_398812</name>
</gene>
<feature type="non-terminal residue" evidence="1">
    <location>
        <position position="104"/>
    </location>
</feature>
<proteinExistence type="predicted"/>
<dbReference type="AlphaFoldDB" id="A0A9W9DZV6"/>
<sequence>SQGYDAPEDIHPLYLRNADGGKTNHSQFLSHPSEDIQKLSQEYATLKEALEAVLQWIVEKVLPIHPDMFQEILATADLLPLNNTSPASPFTSIVVNINVGTLAH</sequence>
<accession>A0A9W9DZV6</accession>